<sequence length="373" mass="40204">MVDATTPGLVTVSAYGQAGPSSRVRVYDWLGHLGVVATNYDYLGAADASFARIASRPRAALRAEVELRRLRDRLGDATLLLSRTATPLTTGRVEAGLLTRARRGVYDFDDALYADHRRGVHRIFSKPRAWTRAVAAADVVVAGNATLAEAARHHNDEVVVVPSCVEVDDYDAKAEHEVGDRPNVIWVGSPGTEQYLAHIAPALARLHQTHGALVTVVSRGNGPLPGIEHAVRRVAWSPATVREELVRADVAVAPLPDDEFARGKCAYKLLQYGAAGVPTVGSPVGVNHTVLRDIGGLAPAHGGEWHERLVEMLTMPASERARIGAQARVAVAGKYSYGAWAPVFWRILFPDLPWSPPDVAEAPPHRALPGDER</sequence>
<evidence type="ECO:0000313" key="2">
    <source>
        <dbReference type="Proteomes" id="UP000198589"/>
    </source>
</evidence>
<dbReference type="STRING" id="1798228.SAMN05216574_11950"/>
<evidence type="ECO:0000313" key="1">
    <source>
        <dbReference type="EMBL" id="SFF61501.1"/>
    </source>
</evidence>
<dbReference type="SUPFAM" id="SSF53756">
    <property type="entry name" value="UDP-Glycosyltransferase/glycogen phosphorylase"/>
    <property type="match status" value="1"/>
</dbReference>
<dbReference type="Gene3D" id="3.40.50.2000">
    <property type="entry name" value="Glycogen Phosphorylase B"/>
    <property type="match status" value="1"/>
</dbReference>
<name>A0A1I2K8T5_9ACTN</name>
<organism evidence="1 2">
    <name type="scientific">Blastococcus tunisiensis</name>
    <dbReference type="NCBI Taxonomy" id="1798228"/>
    <lineage>
        <taxon>Bacteria</taxon>
        <taxon>Bacillati</taxon>
        <taxon>Actinomycetota</taxon>
        <taxon>Actinomycetes</taxon>
        <taxon>Geodermatophilales</taxon>
        <taxon>Geodermatophilaceae</taxon>
        <taxon>Blastococcus</taxon>
    </lineage>
</organism>
<keyword evidence="1" id="KW-0808">Transferase</keyword>
<dbReference type="OrthoDB" id="9815351at2"/>
<keyword evidence="2" id="KW-1185">Reference proteome</keyword>
<dbReference type="AlphaFoldDB" id="A0A1I2K8T5"/>
<dbReference type="Pfam" id="PF13692">
    <property type="entry name" value="Glyco_trans_1_4"/>
    <property type="match status" value="1"/>
</dbReference>
<gene>
    <name evidence="1" type="ORF">SAMN05216574_11950</name>
</gene>
<dbReference type="Proteomes" id="UP000198589">
    <property type="component" value="Unassembled WGS sequence"/>
</dbReference>
<protein>
    <submittedName>
        <fullName evidence="1">Glycosyl transferases group 1</fullName>
    </submittedName>
</protein>
<reference evidence="2" key="1">
    <citation type="submission" date="2016-10" db="EMBL/GenBank/DDBJ databases">
        <authorList>
            <person name="Varghese N."/>
            <person name="Submissions S."/>
        </authorList>
    </citation>
    <scope>NUCLEOTIDE SEQUENCE [LARGE SCALE GENOMIC DNA]</scope>
    <source>
        <strain evidence="2">DSM 46838</strain>
    </source>
</reference>
<accession>A0A1I2K8T5</accession>
<proteinExistence type="predicted"/>
<dbReference type="GO" id="GO:0016740">
    <property type="term" value="F:transferase activity"/>
    <property type="evidence" value="ECO:0007669"/>
    <property type="project" value="UniProtKB-KW"/>
</dbReference>
<dbReference type="RefSeq" id="WP_092202470.1">
    <property type="nucleotide sequence ID" value="NZ_FOND01000019.1"/>
</dbReference>
<dbReference type="EMBL" id="FOND01000019">
    <property type="protein sequence ID" value="SFF61501.1"/>
    <property type="molecule type" value="Genomic_DNA"/>
</dbReference>